<feature type="non-terminal residue" evidence="2">
    <location>
        <position position="114"/>
    </location>
</feature>
<evidence type="ECO:0000313" key="2">
    <source>
        <dbReference type="EMBL" id="JAT22459.1"/>
    </source>
</evidence>
<dbReference type="AlphaFoldDB" id="A0A1B6LFK5"/>
<accession>A0A1B6LFK5</accession>
<gene>
    <name evidence="2" type="ORF">g.4541</name>
</gene>
<dbReference type="EMBL" id="GEBQ01017518">
    <property type="protein sequence ID" value="JAT22459.1"/>
    <property type="molecule type" value="Transcribed_RNA"/>
</dbReference>
<keyword evidence="1" id="KW-0175">Coiled coil</keyword>
<protein>
    <submittedName>
        <fullName evidence="2">Uncharacterized protein</fullName>
    </submittedName>
</protein>
<feature type="coiled-coil region" evidence="1">
    <location>
        <begin position="66"/>
        <end position="114"/>
    </location>
</feature>
<name>A0A1B6LFK5_9HEMI</name>
<reference evidence="2" key="1">
    <citation type="submission" date="2015-11" db="EMBL/GenBank/DDBJ databases">
        <title>De novo transcriptome assembly of four potential Pierce s Disease insect vectors from Arizona vineyards.</title>
        <authorList>
            <person name="Tassone E.E."/>
        </authorList>
    </citation>
    <scope>NUCLEOTIDE SEQUENCE</scope>
</reference>
<evidence type="ECO:0000256" key="1">
    <source>
        <dbReference type="SAM" id="Coils"/>
    </source>
</evidence>
<proteinExistence type="predicted"/>
<sequence length="114" mass="13480">KLENVFGYEDYKVKNLTNRKVTPSLQNALREAENFDLNHDEDEIFTFDPDNGGESFVDQNKICEINNQLRHEKQKIKTSLRIAEEENEEIVEELSNLKRENDNLKKEIIKKDKI</sequence>
<organism evidence="2">
    <name type="scientific">Graphocephala atropunctata</name>
    <dbReference type="NCBI Taxonomy" id="36148"/>
    <lineage>
        <taxon>Eukaryota</taxon>
        <taxon>Metazoa</taxon>
        <taxon>Ecdysozoa</taxon>
        <taxon>Arthropoda</taxon>
        <taxon>Hexapoda</taxon>
        <taxon>Insecta</taxon>
        <taxon>Pterygota</taxon>
        <taxon>Neoptera</taxon>
        <taxon>Paraneoptera</taxon>
        <taxon>Hemiptera</taxon>
        <taxon>Auchenorrhyncha</taxon>
        <taxon>Membracoidea</taxon>
        <taxon>Cicadellidae</taxon>
        <taxon>Cicadellinae</taxon>
        <taxon>Cicadellini</taxon>
        <taxon>Graphocephala</taxon>
    </lineage>
</organism>
<feature type="non-terminal residue" evidence="2">
    <location>
        <position position="1"/>
    </location>
</feature>